<comment type="caution">
    <text evidence="2">The sequence shown here is derived from an EMBL/GenBank/DDBJ whole genome shotgun (WGS) entry which is preliminary data.</text>
</comment>
<sequence>MKKQRIGTVVYSNENSAKVKLEPSKKHLNIINYQGNKDNIITANNYIGAKSGQCVCIEFNNIISFKLIYILYIQPILFALLGLLIGFYMSIAINQPSLLYEITFSCIVCTIAIIYKDYYKEKNKAEINIKPDIIKIL</sequence>
<feature type="transmembrane region" description="Helical" evidence="1">
    <location>
        <begin position="97"/>
        <end position="115"/>
    </location>
</feature>
<dbReference type="AlphaFoldDB" id="A0A0M3DHI0"/>
<dbReference type="RefSeq" id="WP_046821776.1">
    <property type="nucleotide sequence ID" value="NZ_JBCLWQ010000002.1"/>
</dbReference>
<proteinExistence type="predicted"/>
<dbReference type="Proteomes" id="UP000034407">
    <property type="component" value="Unassembled WGS sequence"/>
</dbReference>
<evidence type="ECO:0000313" key="2">
    <source>
        <dbReference type="EMBL" id="KKY01591.1"/>
    </source>
</evidence>
<dbReference type="Pfam" id="PF04246">
    <property type="entry name" value="RseC_MucC"/>
    <property type="match status" value="1"/>
</dbReference>
<feature type="transmembrane region" description="Helical" evidence="1">
    <location>
        <begin position="67"/>
        <end position="91"/>
    </location>
</feature>
<gene>
    <name evidence="3" type="ORF">VN21_01880</name>
    <name evidence="2" type="ORF">VN21_07950</name>
</gene>
<dbReference type="EMBL" id="LBBT01000036">
    <property type="protein sequence ID" value="KKY02681.1"/>
    <property type="molecule type" value="Genomic_DNA"/>
</dbReference>
<evidence type="ECO:0008006" key="5">
    <source>
        <dbReference type="Google" id="ProtNLM"/>
    </source>
</evidence>
<organism evidence="2 4">
    <name type="scientific">Paraclostridium benzoelyticum</name>
    <dbReference type="NCBI Taxonomy" id="1629550"/>
    <lineage>
        <taxon>Bacteria</taxon>
        <taxon>Bacillati</taxon>
        <taxon>Bacillota</taxon>
        <taxon>Clostridia</taxon>
        <taxon>Peptostreptococcales</taxon>
        <taxon>Peptostreptococcaceae</taxon>
        <taxon>Paraclostridium</taxon>
    </lineage>
</organism>
<keyword evidence="1" id="KW-1133">Transmembrane helix</keyword>
<keyword evidence="4" id="KW-1185">Reference proteome</keyword>
<evidence type="ECO:0000313" key="3">
    <source>
        <dbReference type="EMBL" id="KKY02681.1"/>
    </source>
</evidence>
<reference evidence="2 4" key="1">
    <citation type="submission" date="2015-04" db="EMBL/GenBank/DDBJ databases">
        <title>Microcin producing Clostridium sp. JC272T.</title>
        <authorList>
            <person name="Jyothsna T."/>
            <person name="Sasikala C."/>
            <person name="Ramana C."/>
        </authorList>
    </citation>
    <scope>NUCLEOTIDE SEQUENCE [LARGE SCALE GENOMIC DNA]</scope>
    <source>
        <strain evidence="2 4">JC272</strain>
    </source>
</reference>
<name>A0A0M3DHI0_9FIRM</name>
<dbReference type="PATRIC" id="fig|1629550.3.peg.1028"/>
<dbReference type="OrthoDB" id="307768at2"/>
<keyword evidence="1" id="KW-0472">Membrane</keyword>
<keyword evidence="1" id="KW-0812">Transmembrane</keyword>
<evidence type="ECO:0000256" key="1">
    <source>
        <dbReference type="SAM" id="Phobius"/>
    </source>
</evidence>
<accession>A0A0M3DHI0</accession>
<dbReference type="EMBL" id="LBBT01000171">
    <property type="protein sequence ID" value="KKY01591.1"/>
    <property type="molecule type" value="Genomic_DNA"/>
</dbReference>
<protein>
    <recommendedName>
        <fullName evidence="5">Positive regulator of sigma(E), RseC/MucC</fullName>
    </recommendedName>
</protein>
<evidence type="ECO:0000313" key="4">
    <source>
        <dbReference type="Proteomes" id="UP000034407"/>
    </source>
</evidence>